<dbReference type="EMBL" id="BLLF01004239">
    <property type="protein sequence ID" value="GFH29210.1"/>
    <property type="molecule type" value="Genomic_DNA"/>
</dbReference>
<gene>
    <name evidence="2" type="ORF">HaLaN_27841</name>
</gene>
<comment type="caution">
    <text evidence="2">The sequence shown here is derived from an EMBL/GenBank/DDBJ whole genome shotgun (WGS) entry which is preliminary data.</text>
</comment>
<name>A0A6A0A912_HAELA</name>
<keyword evidence="3" id="KW-1185">Reference proteome</keyword>
<organism evidence="2 3">
    <name type="scientific">Haematococcus lacustris</name>
    <name type="common">Green alga</name>
    <name type="synonym">Haematococcus pluvialis</name>
    <dbReference type="NCBI Taxonomy" id="44745"/>
    <lineage>
        <taxon>Eukaryota</taxon>
        <taxon>Viridiplantae</taxon>
        <taxon>Chlorophyta</taxon>
        <taxon>core chlorophytes</taxon>
        <taxon>Chlorophyceae</taxon>
        <taxon>CS clade</taxon>
        <taxon>Chlamydomonadales</taxon>
        <taxon>Haematococcaceae</taxon>
        <taxon>Haematococcus</taxon>
    </lineage>
</organism>
<accession>A0A6A0A912</accession>
<dbReference type="Proteomes" id="UP000485058">
    <property type="component" value="Unassembled WGS sequence"/>
</dbReference>
<reference evidence="2 3" key="1">
    <citation type="submission" date="2020-02" db="EMBL/GenBank/DDBJ databases">
        <title>Draft genome sequence of Haematococcus lacustris strain NIES-144.</title>
        <authorList>
            <person name="Morimoto D."/>
            <person name="Nakagawa S."/>
            <person name="Yoshida T."/>
            <person name="Sawayama S."/>
        </authorList>
    </citation>
    <scope>NUCLEOTIDE SEQUENCE [LARGE SCALE GENOMIC DNA]</scope>
    <source>
        <strain evidence="2 3">NIES-144</strain>
    </source>
</reference>
<dbReference type="AlphaFoldDB" id="A0A6A0A912"/>
<evidence type="ECO:0000313" key="3">
    <source>
        <dbReference type="Proteomes" id="UP000485058"/>
    </source>
</evidence>
<proteinExistence type="predicted"/>
<sequence length="199" mass="21337">MECNRILVCTRERTTPSVFCSPTCIRVSKAKSNGNRSGAKLPRAVPTAGRTWPREMQDSRKSRQHGRQQICRQHERAYSPPFGCVQGSLTNGLLHAACIALSADEVGTPRAQCADSLLPHFSGSPCPSPGLPQSVSPCPSKSNSFAINEAQRLAMLVSPRASLVGLKPAPAGPLFELAEQLAATFAKERAMLQISMPGK</sequence>
<protein>
    <submittedName>
        <fullName evidence="2">Uncharacterized protein</fullName>
    </submittedName>
</protein>
<evidence type="ECO:0000313" key="2">
    <source>
        <dbReference type="EMBL" id="GFH29210.1"/>
    </source>
</evidence>
<feature type="compositionally biased region" description="Basic and acidic residues" evidence="1">
    <location>
        <begin position="52"/>
        <end position="61"/>
    </location>
</feature>
<feature type="region of interest" description="Disordered" evidence="1">
    <location>
        <begin position="31"/>
        <end position="71"/>
    </location>
</feature>
<evidence type="ECO:0000256" key="1">
    <source>
        <dbReference type="SAM" id="MobiDB-lite"/>
    </source>
</evidence>